<dbReference type="Pfam" id="PF07714">
    <property type="entry name" value="PK_Tyr_Ser-Thr"/>
    <property type="match status" value="1"/>
</dbReference>
<dbReference type="PANTHER" id="PTHR44329">
    <property type="entry name" value="SERINE/THREONINE-PROTEIN KINASE TNNI3K-RELATED"/>
    <property type="match status" value="1"/>
</dbReference>
<sequence>MVLKHSPTLLFDILSEPDKDKLNAKLKGATVAGSPAPASTGQRSQRDLKQAGAQQDQEQEKQKEGAAAAEVGVIVSTATSATASGSAGAWGSSAEGTTGGSDGTEPAQRSAAAAAGDAAGDGGEAARRQAGGAVVPAASGAEAAGGAAADPLAEFTPRVILQELLGELFIAPERLTAQGTFGAGAFATVQSCSLDPPDGCGGPRLLVAVKSLKPEVLEDMEDLRRFLLEANLVRKLHHPNIVSIHGLGAHTLSSLSSLRASAYVVMEACEGGDLKMMVLRQMTGRSPAYSRLDALRWLTHIAAACSYLHETCRPMVIHRDLKLENVLLTGGPVDGRVAKITDFGLHKRAMHSRTEDTLIAVTNEWSTRGGSVYRTGDGAAGGAAAAHGSGHGGAAAYGKPGGTAALTKDPSFYGGRSYYAGGGADASYYGGANGSGHAYGGGSMHRGGAGGGSTSARYVALASAGVAAVAAERSVRQGSMHGGTAGAAASAAALTSPPDPFLAAGGAALAAISAGGGAGADISAHSHGTSAPGGGSLRAGSEAAEALGLAAIAMGGGNSSGHGGAASGPVGEREKPYLLALDKGRYDSPLPTSKFNSTNDLVAMHEAAAAAAAAAARTVSAAAASAAAAAAPPPPSRSATLPPLAGWAPPHVVPPASHEESVHRKMLALMALESAAAAAAPDGGGAAAAGAAGGGGGAAANETFSVTEFVRAATMTLQAEAAAAAATSNEGGGGGDADGEAGAAAAAALAPSPLTLMRSMTLALQQQKEAEQLAPATAAGAASLSPNSSLQSPSALPPLGALTAAPSRAIRGSVATGGGGMKTVPEENRMSMDLGPRPHGLTGARSSRGGGGGTSDGSSGGAGAGSASGSDRSVRGGSAPPPAASAGRRMSAAASKREKIAAAAAKMADATQQVGSLIYMAPELVTSGSYNEKVDVFSFAVIAYELFNGKLLAMKVANDAAYADMAAGGGGSAPATPPGAAAATATRSAEQAAQDGVMAYVLKRSGGARESLPGWWPPELKHLVSSCWAQDPAQRPPFSKIFRELRKMAADGTLAEMDARDPLRGGGCGCSIS</sequence>
<dbReference type="GO" id="GO:0004674">
    <property type="term" value="F:protein serine/threonine kinase activity"/>
    <property type="evidence" value="ECO:0007669"/>
    <property type="project" value="TreeGrafter"/>
</dbReference>
<evidence type="ECO:0000313" key="3">
    <source>
        <dbReference type="EMBL" id="KAG2431212.1"/>
    </source>
</evidence>
<organism evidence="3 4">
    <name type="scientific">Chlamydomonas incerta</name>
    <dbReference type="NCBI Taxonomy" id="51695"/>
    <lineage>
        <taxon>Eukaryota</taxon>
        <taxon>Viridiplantae</taxon>
        <taxon>Chlorophyta</taxon>
        <taxon>core chlorophytes</taxon>
        <taxon>Chlorophyceae</taxon>
        <taxon>CS clade</taxon>
        <taxon>Chlamydomonadales</taxon>
        <taxon>Chlamydomonadaceae</taxon>
        <taxon>Chlamydomonas</taxon>
    </lineage>
</organism>
<proteinExistence type="predicted"/>
<name>A0A835SQ14_CHLIN</name>
<feature type="region of interest" description="Disordered" evidence="1">
    <location>
        <begin position="83"/>
        <end position="131"/>
    </location>
</feature>
<evidence type="ECO:0000259" key="2">
    <source>
        <dbReference type="PROSITE" id="PS50011"/>
    </source>
</evidence>
<dbReference type="InterPro" id="IPR000719">
    <property type="entry name" value="Prot_kinase_dom"/>
</dbReference>
<evidence type="ECO:0000256" key="1">
    <source>
        <dbReference type="SAM" id="MobiDB-lite"/>
    </source>
</evidence>
<dbReference type="OrthoDB" id="543156at2759"/>
<dbReference type="InterPro" id="IPR001245">
    <property type="entry name" value="Ser-Thr/Tyr_kinase_cat_dom"/>
</dbReference>
<dbReference type="SMART" id="SM00220">
    <property type="entry name" value="S_TKc"/>
    <property type="match status" value="1"/>
</dbReference>
<feature type="compositionally biased region" description="Gly residues" evidence="1">
    <location>
        <begin position="848"/>
        <end position="866"/>
    </location>
</feature>
<dbReference type="AlphaFoldDB" id="A0A835SQ14"/>
<feature type="region of interest" description="Disordered" evidence="1">
    <location>
        <begin position="25"/>
        <end position="68"/>
    </location>
</feature>
<reference evidence="3" key="1">
    <citation type="journal article" date="2020" name="bioRxiv">
        <title>Comparative genomics of Chlamydomonas.</title>
        <authorList>
            <person name="Craig R.J."/>
            <person name="Hasan A.R."/>
            <person name="Ness R.W."/>
            <person name="Keightley P.D."/>
        </authorList>
    </citation>
    <scope>NUCLEOTIDE SEQUENCE</scope>
    <source>
        <strain evidence="3">SAG 7.73</strain>
    </source>
</reference>
<feature type="compositionally biased region" description="Low complexity" evidence="1">
    <location>
        <begin position="83"/>
        <end position="96"/>
    </location>
</feature>
<dbReference type="GO" id="GO:0005524">
    <property type="term" value="F:ATP binding"/>
    <property type="evidence" value="ECO:0007669"/>
    <property type="project" value="InterPro"/>
</dbReference>
<feature type="region of interest" description="Disordered" evidence="1">
    <location>
        <begin position="811"/>
        <end position="892"/>
    </location>
</feature>
<dbReference type="InterPro" id="IPR051681">
    <property type="entry name" value="Ser/Thr_Kinases-Pseudokinases"/>
</dbReference>
<keyword evidence="4" id="KW-1185">Reference proteome</keyword>
<dbReference type="PROSITE" id="PS00108">
    <property type="entry name" value="PROTEIN_KINASE_ST"/>
    <property type="match status" value="1"/>
</dbReference>
<dbReference type="Gene3D" id="1.10.510.10">
    <property type="entry name" value="Transferase(Phosphotransferase) domain 1"/>
    <property type="match status" value="2"/>
</dbReference>
<dbReference type="SUPFAM" id="SSF56112">
    <property type="entry name" value="Protein kinase-like (PK-like)"/>
    <property type="match status" value="2"/>
</dbReference>
<dbReference type="PROSITE" id="PS50011">
    <property type="entry name" value="PROTEIN_KINASE_DOM"/>
    <property type="match status" value="1"/>
</dbReference>
<feature type="compositionally biased region" description="Low complexity" evidence="1">
    <location>
        <begin position="867"/>
        <end position="892"/>
    </location>
</feature>
<protein>
    <recommendedName>
        <fullName evidence="2">Protein kinase domain-containing protein</fullName>
    </recommendedName>
</protein>
<dbReference type="Proteomes" id="UP000650467">
    <property type="component" value="Unassembled WGS sequence"/>
</dbReference>
<dbReference type="InterPro" id="IPR011009">
    <property type="entry name" value="Kinase-like_dom_sf"/>
</dbReference>
<evidence type="ECO:0000313" key="4">
    <source>
        <dbReference type="Proteomes" id="UP000650467"/>
    </source>
</evidence>
<accession>A0A835SQ14</accession>
<dbReference type="EMBL" id="JAEHOC010000025">
    <property type="protein sequence ID" value="KAG2431212.1"/>
    <property type="molecule type" value="Genomic_DNA"/>
</dbReference>
<feature type="region of interest" description="Disordered" evidence="1">
    <location>
        <begin position="774"/>
        <end position="799"/>
    </location>
</feature>
<feature type="compositionally biased region" description="Low complexity" evidence="1">
    <location>
        <begin position="103"/>
        <end position="118"/>
    </location>
</feature>
<comment type="caution">
    <text evidence="3">The sequence shown here is derived from an EMBL/GenBank/DDBJ whole genome shotgun (WGS) entry which is preliminary data.</text>
</comment>
<feature type="domain" description="Protein kinase" evidence="2">
    <location>
        <begin position="175"/>
        <end position="502"/>
    </location>
</feature>
<dbReference type="InterPro" id="IPR008271">
    <property type="entry name" value="Ser/Thr_kinase_AS"/>
</dbReference>
<dbReference type="Pfam" id="PF00069">
    <property type="entry name" value="Pkinase"/>
    <property type="match status" value="1"/>
</dbReference>
<dbReference type="PANTHER" id="PTHR44329:SF289">
    <property type="entry name" value="SERINE_THREONINE-PROTEIN KINASE VIK"/>
    <property type="match status" value="1"/>
</dbReference>
<gene>
    <name evidence="3" type="ORF">HXX76_009740</name>
</gene>